<organism evidence="1">
    <name type="scientific">Dichomitus squalens</name>
    <dbReference type="NCBI Taxonomy" id="114155"/>
    <lineage>
        <taxon>Eukaryota</taxon>
        <taxon>Fungi</taxon>
        <taxon>Dikarya</taxon>
        <taxon>Basidiomycota</taxon>
        <taxon>Agaricomycotina</taxon>
        <taxon>Agaricomycetes</taxon>
        <taxon>Polyporales</taxon>
        <taxon>Polyporaceae</taxon>
        <taxon>Dichomitus</taxon>
    </lineage>
</organism>
<accession>A0A4V2K0A0</accession>
<dbReference type="AlphaFoldDB" id="A0A4V2K0A0"/>
<gene>
    <name evidence="1" type="ORF">BD311DRAFT_353644</name>
</gene>
<sequence length="129" mass="14290">MDTHLHTLSANRLSHFIFTAKVVHFSLTFVSHALYLVGCCASISTVQDLQARLASCGHLVVALCRSFIPSLLVYTNLVDNTNTDGRVPATATSPPHKSIGDQRWTESLGREVCVRIHNVILQFVQSRLF</sequence>
<dbReference type="EMBL" id="ML143425">
    <property type="protein sequence ID" value="TBU28063.1"/>
    <property type="molecule type" value="Genomic_DNA"/>
</dbReference>
<evidence type="ECO:0000313" key="1">
    <source>
        <dbReference type="EMBL" id="TBU28063.1"/>
    </source>
</evidence>
<proteinExistence type="predicted"/>
<reference evidence="1" key="1">
    <citation type="submission" date="2019-01" db="EMBL/GenBank/DDBJ databases">
        <title>Draft genome sequences of three monokaryotic isolates of the white-rot basidiomycete fungus Dichomitus squalens.</title>
        <authorList>
            <consortium name="DOE Joint Genome Institute"/>
            <person name="Lopez S.C."/>
            <person name="Andreopoulos B."/>
            <person name="Pangilinan J."/>
            <person name="Lipzen A."/>
            <person name="Riley R."/>
            <person name="Ahrendt S."/>
            <person name="Ng V."/>
            <person name="Barry K."/>
            <person name="Daum C."/>
            <person name="Grigoriev I.V."/>
            <person name="Hilden K.S."/>
            <person name="Makela M.R."/>
            <person name="de Vries R.P."/>
        </authorList>
    </citation>
    <scope>NUCLEOTIDE SEQUENCE [LARGE SCALE GENOMIC DNA]</scope>
    <source>
        <strain evidence="1">OM18370.1</strain>
    </source>
</reference>
<name>A0A4V2K0A0_9APHY</name>
<dbReference type="Proteomes" id="UP000292957">
    <property type="component" value="Unassembled WGS sequence"/>
</dbReference>
<protein>
    <submittedName>
        <fullName evidence="1">Uncharacterized protein</fullName>
    </submittedName>
</protein>